<dbReference type="PANTHER" id="PTHR13604">
    <property type="entry name" value="DC12-RELATED"/>
    <property type="match status" value="1"/>
</dbReference>
<dbReference type="InterPro" id="IPR003738">
    <property type="entry name" value="SRAP"/>
</dbReference>
<evidence type="ECO:0000256" key="5">
    <source>
        <dbReference type="ARBA" id="ARBA00022801"/>
    </source>
</evidence>
<comment type="similarity">
    <text evidence="1">Belongs to the SOS response-associated peptidase family.</text>
</comment>
<dbReference type="GO" id="GO:0003697">
    <property type="term" value="F:single-stranded DNA binding"/>
    <property type="evidence" value="ECO:0007669"/>
    <property type="project" value="InterPro"/>
</dbReference>
<evidence type="ECO:0000313" key="12">
    <source>
        <dbReference type="EMBL" id="PCG77953.1"/>
    </source>
</evidence>
<evidence type="ECO:0000256" key="2">
    <source>
        <dbReference type="ARBA" id="ARBA00015888"/>
    </source>
</evidence>
<keyword evidence="8" id="KW-0456">Lyase</keyword>
<dbReference type="EMBL" id="NWSH01000258">
    <property type="protein sequence ID" value="PCG77953.1"/>
    <property type="molecule type" value="Genomic_DNA"/>
</dbReference>
<evidence type="ECO:0000256" key="10">
    <source>
        <dbReference type="ARBA" id="ARBA00030898"/>
    </source>
</evidence>
<dbReference type="PANTHER" id="PTHR13604:SF0">
    <property type="entry name" value="ABASIC SITE PROCESSING PROTEIN HMCES"/>
    <property type="match status" value="1"/>
</dbReference>
<dbReference type="InterPro" id="IPR036590">
    <property type="entry name" value="SRAP-like"/>
</dbReference>
<protein>
    <recommendedName>
        <fullName evidence="2">Abasic site processing protein HMCES</fullName>
    </recommendedName>
    <alternativeName>
        <fullName evidence="9">Embryonic stem cell-specific 5-hydroxymethylcytosine-binding protein</fullName>
    </alternativeName>
    <alternativeName>
        <fullName evidence="10">Peptidase HMCES</fullName>
    </alternativeName>
    <alternativeName>
        <fullName evidence="11">SRAP domain-containing protein 1</fullName>
    </alternativeName>
</protein>
<evidence type="ECO:0000256" key="9">
    <source>
        <dbReference type="ARBA" id="ARBA00030390"/>
    </source>
</evidence>
<evidence type="ECO:0000256" key="11">
    <source>
        <dbReference type="ARBA" id="ARBA00031130"/>
    </source>
</evidence>
<organism evidence="12">
    <name type="scientific">Heliothis virescens</name>
    <name type="common">Tobacco budworm moth</name>
    <dbReference type="NCBI Taxonomy" id="7102"/>
    <lineage>
        <taxon>Eukaryota</taxon>
        <taxon>Metazoa</taxon>
        <taxon>Ecdysozoa</taxon>
        <taxon>Arthropoda</taxon>
        <taxon>Hexapoda</taxon>
        <taxon>Insecta</taxon>
        <taxon>Pterygota</taxon>
        <taxon>Neoptera</taxon>
        <taxon>Endopterygota</taxon>
        <taxon>Lepidoptera</taxon>
        <taxon>Glossata</taxon>
        <taxon>Ditrysia</taxon>
        <taxon>Noctuoidea</taxon>
        <taxon>Noctuidae</taxon>
        <taxon>Heliothinae</taxon>
        <taxon>Heliothis</taxon>
    </lineage>
</organism>
<evidence type="ECO:0000256" key="6">
    <source>
        <dbReference type="ARBA" id="ARBA00023124"/>
    </source>
</evidence>
<dbReference type="Gene3D" id="3.90.1680.10">
    <property type="entry name" value="SOS response associated peptidase-like"/>
    <property type="match status" value="1"/>
</dbReference>
<keyword evidence="4" id="KW-0227">DNA damage</keyword>
<reference evidence="12" key="1">
    <citation type="submission" date="2017-09" db="EMBL/GenBank/DDBJ databases">
        <title>Contemporary evolution of a Lepidopteran species, Heliothis virescens, in response to modern agricultural practices.</title>
        <authorList>
            <person name="Fritz M.L."/>
            <person name="Deyonke A.M."/>
            <person name="Papanicolaou A."/>
            <person name="Micinski S."/>
            <person name="Westbrook J."/>
            <person name="Gould F."/>
        </authorList>
    </citation>
    <scope>NUCLEOTIDE SEQUENCE [LARGE SCALE GENOMIC DNA]</scope>
    <source>
        <strain evidence="12">HvINT-</strain>
        <tissue evidence="12">Whole body</tissue>
    </source>
</reference>
<evidence type="ECO:0000256" key="3">
    <source>
        <dbReference type="ARBA" id="ARBA00022670"/>
    </source>
</evidence>
<name>A0A2A4K2G2_HELVI</name>
<dbReference type="GO" id="GO:0006508">
    <property type="term" value="P:proteolysis"/>
    <property type="evidence" value="ECO:0007669"/>
    <property type="project" value="UniProtKB-KW"/>
</dbReference>
<proteinExistence type="inferred from homology"/>
<evidence type="ECO:0000256" key="7">
    <source>
        <dbReference type="ARBA" id="ARBA00023125"/>
    </source>
</evidence>
<dbReference type="GO" id="GO:0008233">
    <property type="term" value="F:peptidase activity"/>
    <property type="evidence" value="ECO:0007669"/>
    <property type="project" value="UniProtKB-KW"/>
</dbReference>
<evidence type="ECO:0000256" key="4">
    <source>
        <dbReference type="ARBA" id="ARBA00022763"/>
    </source>
</evidence>
<comment type="caution">
    <text evidence="12">The sequence shown here is derived from an EMBL/GenBank/DDBJ whole genome shotgun (WGS) entry which is preliminary data.</text>
</comment>
<sequence length="312" mass="35995">MCGRTGLSLNKEKLQCACGYKSKKSNLYTKPSWLPEFNAGKDYVPSYNIAPTDVTPVLVSSSRFQNVENERVLKPMMWGIIPPWHKGDYKTHNLSTNNCRLENIRSSKLYGPILSNGGRCVIVAEGFYEWQTTNKLSKIKQPYYIYAPQDDGIKIDEPETWNNNFSEETGWTGIHLLHMAGLYHVWQNEDTIIYSYSVITMESNDTLDWLHHRMPAILNTEEQIEAWLDIDKVKPDMALNYLKPVKLLAWHPVSNGVNNSRNKSADCNKRFIKGEKNKKTQKTLNSWFSKVEKHKLTDKSDSNNKRQKTSNN</sequence>
<keyword evidence="5" id="KW-0378">Hydrolase</keyword>
<dbReference type="STRING" id="7102.A0A2A4K2G2"/>
<dbReference type="SUPFAM" id="SSF143081">
    <property type="entry name" value="BB1717-like"/>
    <property type="match status" value="1"/>
</dbReference>
<keyword evidence="7" id="KW-0238">DNA-binding</keyword>
<dbReference type="Pfam" id="PF02586">
    <property type="entry name" value="SRAP"/>
    <property type="match status" value="1"/>
</dbReference>
<keyword evidence="6" id="KW-0190">Covalent protein-DNA linkage</keyword>
<dbReference type="GO" id="GO:0016829">
    <property type="term" value="F:lyase activity"/>
    <property type="evidence" value="ECO:0007669"/>
    <property type="project" value="UniProtKB-KW"/>
</dbReference>
<gene>
    <name evidence="12" type="ORF">B5V51_5769</name>
</gene>
<dbReference type="AlphaFoldDB" id="A0A2A4K2G2"/>
<keyword evidence="3" id="KW-0645">Protease</keyword>
<dbReference type="GO" id="GO:0106300">
    <property type="term" value="P:protein-DNA covalent cross-linking repair"/>
    <property type="evidence" value="ECO:0007669"/>
    <property type="project" value="InterPro"/>
</dbReference>
<accession>A0A2A4K2G2</accession>
<evidence type="ECO:0000256" key="8">
    <source>
        <dbReference type="ARBA" id="ARBA00023239"/>
    </source>
</evidence>
<evidence type="ECO:0000256" key="1">
    <source>
        <dbReference type="ARBA" id="ARBA00008136"/>
    </source>
</evidence>